<protein>
    <submittedName>
        <fullName evidence="3">Unannotated protein</fullName>
    </submittedName>
</protein>
<proteinExistence type="predicted"/>
<evidence type="ECO:0000313" key="4">
    <source>
        <dbReference type="EMBL" id="CAB4574912.1"/>
    </source>
</evidence>
<dbReference type="InterPro" id="IPR055492">
    <property type="entry name" value="DUF7064"/>
</dbReference>
<evidence type="ECO:0000313" key="3">
    <source>
        <dbReference type="EMBL" id="CAB4556427.1"/>
    </source>
</evidence>
<evidence type="ECO:0000313" key="5">
    <source>
        <dbReference type="EMBL" id="CAB4654232.1"/>
    </source>
</evidence>
<feature type="domain" description="DUF7064" evidence="1">
    <location>
        <begin position="195"/>
        <end position="330"/>
    </location>
</feature>
<dbReference type="AlphaFoldDB" id="A0A6J6CY98"/>
<dbReference type="InterPro" id="IPR055493">
    <property type="entry name" value="DUF7065"/>
</dbReference>
<evidence type="ECO:0000259" key="2">
    <source>
        <dbReference type="Pfam" id="PF23213"/>
    </source>
</evidence>
<dbReference type="EMBL" id="CAEZTQ010000115">
    <property type="protein sequence ID" value="CAB4574912.1"/>
    <property type="molecule type" value="Genomic_DNA"/>
</dbReference>
<dbReference type="Pfam" id="PF23212">
    <property type="entry name" value="DUF7064"/>
    <property type="match status" value="1"/>
</dbReference>
<gene>
    <name evidence="3" type="ORF">UFOPK1572_00520</name>
    <name evidence="4" type="ORF">UFOPK1704_00656</name>
    <name evidence="5" type="ORF">UFOPK2169_00971</name>
</gene>
<accession>A0A6J6CY98</accession>
<feature type="domain" description="DUF7065" evidence="2">
    <location>
        <begin position="153"/>
        <end position="194"/>
    </location>
</feature>
<dbReference type="Pfam" id="PF23213">
    <property type="entry name" value="DUF7065"/>
    <property type="match status" value="2"/>
</dbReference>
<name>A0A6J6CY98_9ZZZZ</name>
<dbReference type="EMBL" id="CAEZTC010000047">
    <property type="protein sequence ID" value="CAB4556427.1"/>
    <property type="molecule type" value="Genomic_DNA"/>
</dbReference>
<feature type="domain" description="DUF7065" evidence="2">
    <location>
        <begin position="12"/>
        <end position="83"/>
    </location>
</feature>
<evidence type="ECO:0000259" key="1">
    <source>
        <dbReference type="Pfam" id="PF23212"/>
    </source>
</evidence>
<dbReference type="SUPFAM" id="SSF159245">
    <property type="entry name" value="AttH-like"/>
    <property type="match status" value="1"/>
</dbReference>
<dbReference type="EMBL" id="CAEZWE010000036">
    <property type="protein sequence ID" value="CAB4654232.1"/>
    <property type="molecule type" value="Genomic_DNA"/>
</dbReference>
<sequence length="341" mass="38161">MGVRLDPADEYMHELGPEPNFNESMYINCFDPSSGVGGWFRIGNRANEGYAEMTVCLYLPDGQVGFMYKRPEISSNDAFDAGGLTWTMVTPFEELRIAYEGKVVVLDDPKQMADPKSAFKNNPFAECSVNLVFTGKGRPSMFGGEPDTPHEAPGEEFAKGHYEQLIAAHGSIRVGDREWQIQGFGLRDHSWGPRYWQAPWYYRWLTANFGDNLGFMASRVAKKDGPGSRGGFVWDHGQIHLCDDVQITTVTTGDDQYHQKVTGVISSSKSQRSWNFEGEVQTLIPLRNRRQDPEGNWLMTRISEGMTKWTITSGEHAGATGYGMSEYLDQIIDNSPVGIAE</sequence>
<reference evidence="3" key="1">
    <citation type="submission" date="2020-05" db="EMBL/GenBank/DDBJ databases">
        <authorList>
            <person name="Chiriac C."/>
            <person name="Salcher M."/>
            <person name="Ghai R."/>
            <person name="Kavagutti S V."/>
        </authorList>
    </citation>
    <scope>NUCLEOTIDE SEQUENCE</scope>
</reference>
<organism evidence="3">
    <name type="scientific">freshwater metagenome</name>
    <dbReference type="NCBI Taxonomy" id="449393"/>
    <lineage>
        <taxon>unclassified sequences</taxon>
        <taxon>metagenomes</taxon>
        <taxon>ecological metagenomes</taxon>
    </lineage>
</organism>